<dbReference type="Proteomes" id="UP000824890">
    <property type="component" value="Unassembled WGS sequence"/>
</dbReference>
<protein>
    <submittedName>
        <fullName evidence="2">Uncharacterized protein</fullName>
    </submittedName>
</protein>
<comment type="caution">
    <text evidence="2">The sequence shown here is derived from an EMBL/GenBank/DDBJ whole genome shotgun (WGS) entry which is preliminary data.</text>
</comment>
<evidence type="ECO:0000313" key="2">
    <source>
        <dbReference type="EMBL" id="KAH0859985.1"/>
    </source>
</evidence>
<dbReference type="EMBL" id="JAGKQM010000019">
    <property type="protein sequence ID" value="KAH0859985.1"/>
    <property type="molecule type" value="Genomic_DNA"/>
</dbReference>
<feature type="signal peptide" evidence="1">
    <location>
        <begin position="1"/>
        <end position="22"/>
    </location>
</feature>
<accession>A0ABQ7XVK7</accession>
<keyword evidence="1" id="KW-0732">Signal</keyword>
<name>A0ABQ7XVK7_BRANA</name>
<feature type="chain" id="PRO_5046972357" evidence="1">
    <location>
        <begin position="23"/>
        <end position="77"/>
    </location>
</feature>
<gene>
    <name evidence="2" type="ORF">HID58_088246</name>
</gene>
<evidence type="ECO:0000256" key="1">
    <source>
        <dbReference type="SAM" id="SignalP"/>
    </source>
</evidence>
<reference evidence="2 3" key="1">
    <citation type="submission" date="2021-05" db="EMBL/GenBank/DDBJ databases">
        <title>Genome Assembly of Synthetic Allotetraploid Brassica napus Reveals Homoeologous Exchanges between Subgenomes.</title>
        <authorList>
            <person name="Davis J.T."/>
        </authorList>
    </citation>
    <scope>NUCLEOTIDE SEQUENCE [LARGE SCALE GENOMIC DNA]</scope>
    <source>
        <strain evidence="3">cv. Da-Ae</strain>
        <tissue evidence="2">Seedling</tissue>
    </source>
</reference>
<sequence length="77" mass="8163">MMSLRSISAVLMSLLLLSATAGMIQTGPAPASTIPVQNGFFHRCLAPRKIVASFAGTTICFLLDVQASTVTVCRIHK</sequence>
<proteinExistence type="predicted"/>
<keyword evidence="3" id="KW-1185">Reference proteome</keyword>
<evidence type="ECO:0000313" key="3">
    <source>
        <dbReference type="Proteomes" id="UP000824890"/>
    </source>
</evidence>
<organism evidence="2 3">
    <name type="scientific">Brassica napus</name>
    <name type="common">Rape</name>
    <dbReference type="NCBI Taxonomy" id="3708"/>
    <lineage>
        <taxon>Eukaryota</taxon>
        <taxon>Viridiplantae</taxon>
        <taxon>Streptophyta</taxon>
        <taxon>Embryophyta</taxon>
        <taxon>Tracheophyta</taxon>
        <taxon>Spermatophyta</taxon>
        <taxon>Magnoliopsida</taxon>
        <taxon>eudicotyledons</taxon>
        <taxon>Gunneridae</taxon>
        <taxon>Pentapetalae</taxon>
        <taxon>rosids</taxon>
        <taxon>malvids</taxon>
        <taxon>Brassicales</taxon>
        <taxon>Brassicaceae</taxon>
        <taxon>Brassiceae</taxon>
        <taxon>Brassica</taxon>
    </lineage>
</organism>